<dbReference type="PROSITE" id="PS50035">
    <property type="entry name" value="PLD"/>
    <property type="match status" value="2"/>
</dbReference>
<keyword evidence="5 6" id="KW-0472">Membrane</keyword>
<gene>
    <name evidence="8" type="ORF">E3U44_13000</name>
</gene>
<feature type="transmembrane region" description="Helical" evidence="6">
    <location>
        <begin position="6"/>
        <end position="25"/>
    </location>
</feature>
<accession>A0A4P7C1I6</accession>
<dbReference type="Pfam" id="PF13091">
    <property type="entry name" value="PLDc_2"/>
    <property type="match status" value="2"/>
</dbReference>
<dbReference type="InterPro" id="IPR027379">
    <property type="entry name" value="CLS_N"/>
</dbReference>
<dbReference type="AlphaFoldDB" id="A0A4P7C1I6"/>
<reference evidence="8 9" key="1">
    <citation type="submission" date="2019-03" db="EMBL/GenBank/DDBJ databases">
        <title>The genome sequence of Nitrosococcus wardiae strain D1FHST reveals the archetypal metabolic capacity of ammonia-oxidizing Gammaproteobacteria.</title>
        <authorList>
            <person name="Wang L."/>
            <person name="Lim C.K."/>
            <person name="Hanson T.E."/>
            <person name="Dang H."/>
            <person name="Klotz M.G."/>
        </authorList>
    </citation>
    <scope>NUCLEOTIDE SEQUENCE [LARGE SCALE GENOMIC DNA]</scope>
    <source>
        <strain evidence="8 9">D1FHS</strain>
    </source>
</reference>
<evidence type="ECO:0000259" key="7">
    <source>
        <dbReference type="PROSITE" id="PS50035"/>
    </source>
</evidence>
<dbReference type="CDD" id="cd09163">
    <property type="entry name" value="PLDc_CLS_unchar2_2"/>
    <property type="match status" value="1"/>
</dbReference>
<keyword evidence="4 6" id="KW-1133">Transmembrane helix</keyword>
<organism evidence="8 9">
    <name type="scientific">Nitrosococcus wardiae</name>
    <dbReference type="NCBI Taxonomy" id="1814290"/>
    <lineage>
        <taxon>Bacteria</taxon>
        <taxon>Pseudomonadati</taxon>
        <taxon>Pseudomonadota</taxon>
        <taxon>Gammaproteobacteria</taxon>
        <taxon>Chromatiales</taxon>
        <taxon>Chromatiaceae</taxon>
        <taxon>Nitrosococcus</taxon>
    </lineage>
</organism>
<dbReference type="PANTHER" id="PTHR21248">
    <property type="entry name" value="CARDIOLIPIN SYNTHASE"/>
    <property type="match status" value="1"/>
</dbReference>
<dbReference type="SUPFAM" id="SSF56024">
    <property type="entry name" value="Phospholipase D/nuclease"/>
    <property type="match status" value="2"/>
</dbReference>
<evidence type="ECO:0000256" key="4">
    <source>
        <dbReference type="ARBA" id="ARBA00022989"/>
    </source>
</evidence>
<evidence type="ECO:0000313" key="9">
    <source>
        <dbReference type="Proteomes" id="UP000294325"/>
    </source>
</evidence>
<keyword evidence="3 6" id="KW-0812">Transmembrane</keyword>
<evidence type="ECO:0000256" key="1">
    <source>
        <dbReference type="ARBA" id="ARBA00004651"/>
    </source>
</evidence>
<evidence type="ECO:0000256" key="2">
    <source>
        <dbReference type="ARBA" id="ARBA00022475"/>
    </source>
</evidence>
<dbReference type="InterPro" id="IPR001736">
    <property type="entry name" value="PLipase_D/transphosphatidylase"/>
</dbReference>
<dbReference type="InterPro" id="IPR025202">
    <property type="entry name" value="PLD-like_dom"/>
</dbReference>
<protein>
    <submittedName>
        <fullName evidence="8">Phospholipase</fullName>
    </submittedName>
</protein>
<dbReference type="Gene3D" id="3.30.870.10">
    <property type="entry name" value="Endonuclease Chain A"/>
    <property type="match status" value="2"/>
</dbReference>
<dbReference type="EMBL" id="CP038033">
    <property type="protein sequence ID" value="QBQ55324.1"/>
    <property type="molecule type" value="Genomic_DNA"/>
</dbReference>
<dbReference type="PANTHER" id="PTHR21248:SF22">
    <property type="entry name" value="PHOSPHOLIPASE D"/>
    <property type="match status" value="1"/>
</dbReference>
<dbReference type="Pfam" id="PF13396">
    <property type="entry name" value="PLDc_N"/>
    <property type="match status" value="1"/>
</dbReference>
<dbReference type="GO" id="GO:0005886">
    <property type="term" value="C:plasma membrane"/>
    <property type="evidence" value="ECO:0007669"/>
    <property type="project" value="UniProtKB-SubCell"/>
</dbReference>
<dbReference type="OrthoDB" id="9762009at2"/>
<keyword evidence="9" id="KW-1185">Reference proteome</keyword>
<dbReference type="GO" id="GO:0008808">
    <property type="term" value="F:cardiolipin synthase activity"/>
    <property type="evidence" value="ECO:0007669"/>
    <property type="project" value="TreeGrafter"/>
</dbReference>
<evidence type="ECO:0000313" key="8">
    <source>
        <dbReference type="EMBL" id="QBQ55324.1"/>
    </source>
</evidence>
<dbReference type="KEGG" id="nwr:E3U44_13000"/>
<feature type="domain" description="PLD phosphodiesterase" evidence="7">
    <location>
        <begin position="211"/>
        <end position="238"/>
    </location>
</feature>
<comment type="subcellular location">
    <subcellularLocation>
        <location evidence="1">Cell membrane</location>
        <topology evidence="1">Multi-pass membrane protein</topology>
    </subcellularLocation>
</comment>
<dbReference type="SMART" id="SM00155">
    <property type="entry name" value="PLDc"/>
    <property type="match status" value="2"/>
</dbReference>
<dbReference type="Proteomes" id="UP000294325">
    <property type="component" value="Chromosome"/>
</dbReference>
<evidence type="ECO:0000256" key="3">
    <source>
        <dbReference type="ARBA" id="ARBA00022692"/>
    </source>
</evidence>
<evidence type="ECO:0000256" key="6">
    <source>
        <dbReference type="SAM" id="Phobius"/>
    </source>
</evidence>
<keyword evidence="2" id="KW-1003">Cell membrane</keyword>
<dbReference type="GO" id="GO:0032049">
    <property type="term" value="P:cardiolipin biosynthetic process"/>
    <property type="evidence" value="ECO:0007669"/>
    <property type="project" value="UniProtKB-ARBA"/>
</dbReference>
<proteinExistence type="predicted"/>
<evidence type="ECO:0000256" key="5">
    <source>
        <dbReference type="ARBA" id="ARBA00023136"/>
    </source>
</evidence>
<feature type="domain" description="PLD phosphodiesterase" evidence="7">
    <location>
        <begin position="391"/>
        <end position="413"/>
    </location>
</feature>
<sequence>MLGGLIVLFFHFIAAPFAVVHALLFKRDHRAALGWISVSILFPIAGPLLYFFFGVNRIHHSAREVTGWKSTLPYFGYERGEVFLPQELPPKSDDHPLAHVGWRTTVTPLIGGNKVTFLENGDAFYPRLIEAIKSAQARVWISSYIFSGNGIGMEIAAALINAVKRGVDTRVLVDGVGAWYSLHSLRRRLQDMGVRYVEFLPLRLLPPSLHINLRNHRKIAVIDTDYAFFGGLNIDDRHFVAAPRIDNPHKDVHFELYGPAAVSLAEAFARDWYAATREVLAARIGKGEERGNARARVIEDGPDESLDRLAMTLMGLVGGARQRIRIMTPYFLPHRELMGALQGAAVRGIRVEVLLPQRSNLRYVDWATQHSLWELLQWGVRVGLKPPPFAHSKLFMVDDDYVLAGSANLDPRSLRLNFEVGVELFDTALAATVNHYLDDAWKDAQILRLEDLDQRSIPVRLRDGFFWLFSAYL</sequence>
<name>A0A4P7C1I6_9GAMM</name>
<feature type="transmembrane region" description="Helical" evidence="6">
    <location>
        <begin position="32"/>
        <end position="53"/>
    </location>
</feature>